<gene>
    <name evidence="10" type="ORF">DVW87_15835</name>
</gene>
<keyword evidence="3" id="KW-0406">Ion transport</keyword>
<dbReference type="InterPro" id="IPR011662">
    <property type="entry name" value="Secretin/TonB_short_N"/>
</dbReference>
<evidence type="ECO:0000256" key="3">
    <source>
        <dbReference type="ARBA" id="ARBA00022496"/>
    </source>
</evidence>
<keyword evidence="6" id="KW-0998">Cell outer membrane</keyword>
<dbReference type="CDD" id="cd01347">
    <property type="entry name" value="ligand_gated_channel"/>
    <property type="match status" value="1"/>
</dbReference>
<keyword evidence="8" id="KW-0732">Signal</keyword>
<protein>
    <submittedName>
        <fullName evidence="10">TonB-dependent receptor</fullName>
    </submittedName>
</protein>
<dbReference type="InterPro" id="IPR036942">
    <property type="entry name" value="Beta-barrel_TonB_sf"/>
</dbReference>
<evidence type="ECO:0000256" key="7">
    <source>
        <dbReference type="RuleBase" id="RU003357"/>
    </source>
</evidence>
<dbReference type="RefSeq" id="WP_114688810.1">
    <property type="nucleotide sequence ID" value="NZ_QQNB01000004.1"/>
</dbReference>
<dbReference type="Gene3D" id="2.170.130.10">
    <property type="entry name" value="TonB-dependent receptor, plug domain"/>
    <property type="match status" value="1"/>
</dbReference>
<dbReference type="Proteomes" id="UP000253918">
    <property type="component" value="Unassembled WGS sequence"/>
</dbReference>
<dbReference type="InterPro" id="IPR012910">
    <property type="entry name" value="Plug_dom"/>
</dbReference>
<keyword evidence="2" id="KW-0813">Transport</keyword>
<accession>A0A369VS93</accession>
<evidence type="ECO:0000256" key="5">
    <source>
        <dbReference type="ARBA" id="ARBA00023136"/>
    </source>
</evidence>
<feature type="chain" id="PRO_5016605707" evidence="8">
    <location>
        <begin position="27"/>
        <end position="980"/>
    </location>
</feature>
<feature type="domain" description="Secretin/TonB short N-terminal" evidence="9">
    <location>
        <begin position="54"/>
        <end position="104"/>
    </location>
</feature>
<keyword evidence="11" id="KW-1185">Reference proteome</keyword>
<dbReference type="AlphaFoldDB" id="A0A369VS93"/>
<dbReference type="SUPFAM" id="SSF56935">
    <property type="entry name" value="Porins"/>
    <property type="match status" value="1"/>
</dbReference>
<evidence type="ECO:0000256" key="6">
    <source>
        <dbReference type="ARBA" id="ARBA00023237"/>
    </source>
</evidence>
<proteinExistence type="inferred from homology"/>
<keyword evidence="10" id="KW-0675">Receptor</keyword>
<feature type="signal peptide" evidence="8">
    <location>
        <begin position="1"/>
        <end position="26"/>
    </location>
</feature>
<evidence type="ECO:0000313" key="11">
    <source>
        <dbReference type="Proteomes" id="UP000253918"/>
    </source>
</evidence>
<evidence type="ECO:0000259" key="9">
    <source>
        <dbReference type="SMART" id="SM00965"/>
    </source>
</evidence>
<evidence type="ECO:0000256" key="1">
    <source>
        <dbReference type="ARBA" id="ARBA00004442"/>
    </source>
</evidence>
<dbReference type="EMBL" id="QQNB01000004">
    <property type="protein sequence ID" value="RDE04397.1"/>
    <property type="molecule type" value="Genomic_DNA"/>
</dbReference>
<keyword evidence="5 7" id="KW-0472">Membrane</keyword>
<dbReference type="InterPro" id="IPR000531">
    <property type="entry name" value="Beta-barrel_TonB"/>
</dbReference>
<dbReference type="Gene3D" id="3.55.50.30">
    <property type="match status" value="1"/>
</dbReference>
<comment type="similarity">
    <text evidence="7">Belongs to the TonB-dependent receptor family.</text>
</comment>
<dbReference type="GO" id="GO:0009279">
    <property type="term" value="C:cell outer membrane"/>
    <property type="evidence" value="ECO:0007669"/>
    <property type="project" value="UniProtKB-SubCell"/>
</dbReference>
<dbReference type="NCBIfam" id="TIGR01782">
    <property type="entry name" value="TonB-Xanth-Caul"/>
    <property type="match status" value="1"/>
</dbReference>
<name>A0A369VS93_9SPHN</name>
<evidence type="ECO:0000256" key="2">
    <source>
        <dbReference type="ARBA" id="ARBA00022448"/>
    </source>
</evidence>
<comment type="caution">
    <text evidence="10">The sequence shown here is derived from an EMBL/GenBank/DDBJ whole genome shotgun (WGS) entry which is preliminary data.</text>
</comment>
<dbReference type="InterPro" id="IPR010104">
    <property type="entry name" value="TonB_rcpt_bac"/>
</dbReference>
<dbReference type="GO" id="GO:0006826">
    <property type="term" value="P:iron ion transport"/>
    <property type="evidence" value="ECO:0007669"/>
    <property type="project" value="UniProtKB-KW"/>
</dbReference>
<reference evidence="10 11" key="1">
    <citation type="submission" date="2018-07" db="EMBL/GenBank/DDBJ databases">
        <title>a novel species of Sphingomonas isolated from the rhizosphere soil of Araceae plant.</title>
        <authorList>
            <person name="Zhiyong W."/>
            <person name="Qinglan Z."/>
            <person name="Zhiwei F."/>
            <person name="Ding X."/>
            <person name="Gejiao W."/>
            <person name="Shixue Z."/>
        </authorList>
    </citation>
    <scope>NUCLEOTIDE SEQUENCE [LARGE SCALE GENOMIC DNA]</scope>
    <source>
        <strain evidence="10 11">WZY 27</strain>
    </source>
</reference>
<evidence type="ECO:0000256" key="8">
    <source>
        <dbReference type="SAM" id="SignalP"/>
    </source>
</evidence>
<keyword evidence="4" id="KW-0408">Iron</keyword>
<dbReference type="InterPro" id="IPR037066">
    <property type="entry name" value="Plug_dom_sf"/>
</dbReference>
<organism evidence="10 11">
    <name type="scientific">Sphingomonas aracearum</name>
    <dbReference type="NCBI Taxonomy" id="2283317"/>
    <lineage>
        <taxon>Bacteria</taxon>
        <taxon>Pseudomonadati</taxon>
        <taxon>Pseudomonadota</taxon>
        <taxon>Alphaproteobacteria</taxon>
        <taxon>Sphingomonadales</taxon>
        <taxon>Sphingomonadaceae</taxon>
        <taxon>Sphingomonas</taxon>
    </lineage>
</organism>
<dbReference type="PANTHER" id="PTHR40980">
    <property type="entry name" value="PLUG DOMAIN-CONTAINING PROTEIN"/>
    <property type="match status" value="1"/>
</dbReference>
<evidence type="ECO:0000313" key="10">
    <source>
        <dbReference type="EMBL" id="RDE04397.1"/>
    </source>
</evidence>
<sequence length="980" mass="105825">MFAARRFASLLLCSAAVSAVSLPAAAQVQRQYDFDLPAQPMGDALVIFSRITGLQVATSPTVVDGLRSGALHGRMSAAEALQRMTAGGVVSARIVGDTVTIDRRLSATDAPTAAPELAEASGADDIVVTGYRESLARAEQLKRAAVGTTDVILAQDIAAFPDQNLAESLQRIPGVAITRDSGEGRQISLRGLGPDFTRTQLNGMEVLTNTSSGLDSRGTVSRNRSFDYSIFASELFNRVTVEKSYAAEQDEGGIGGTVGLRAAKPFDYTKNTLVVSAKGQVNQYTKKLTPRLVGLASGRWGDVGALVSVAYSKADTIEWGYRNWNWSQINFGAVNVGPNIPADVRATLVGATGANRVWNSRAQTYATWYNQRERLGISSAFQYHPGDRTDVTLDVLYGRLRNQRETNALGAAGTNNVSSNDIRGTQRLTAVTIDRFNSITSASFSGVDMRSEARDTGDQTDFWQVALNARTEITDRLSATALAGWSKSVFNSSYDQAFMEATGQSYTFSNLDTDEPRNTYGFDVSDASYWDPMQAQSQANRIASEFYNAKGELAWAFGGGSTLKAGAAFKQFTNSAWERRKTFNFNRATAPDVPTRLTAYSSFTPYVLADIDGAYQVLGLDNTLTAANITTGSDFRLRERSWTGFVQYDLNTNIGTVGVRANAGLRYYRTNLLSEGNALVGATLSPVSISSDYDGFLPAANVAFDLTRSLVFRINANRNLSRPALNDMRAAASISVANFGGTISAGNPNLAPFIADSLDASLEYYDGKRGSLAIGVFYKKMKSFITTETTPVPYNTTGFPTSLLLPGQDPSIVYNYTRPVNGEGANIKGIEIAGKRDFDFLPGFLSHLGALGNLTLADGSTDVSYSGVPITLPLTALSKLSTNATLYFDTDRFGIRGSVATRSRYRGGSGGNGNIGEFFAPQTNYDASAYFNLTEQLKFTLEALNISDQRIVQYADRDARRMMTNTVSGRTILFGATMRF</sequence>
<dbReference type="PANTHER" id="PTHR40980:SF3">
    <property type="entry name" value="TONB-DEPENDENT RECEPTOR-LIKE BETA-BARREL DOMAIN-CONTAINING PROTEIN"/>
    <property type="match status" value="1"/>
</dbReference>
<dbReference type="OrthoDB" id="5476657at2"/>
<evidence type="ECO:0000256" key="4">
    <source>
        <dbReference type="ARBA" id="ARBA00023004"/>
    </source>
</evidence>
<dbReference type="Gene3D" id="2.40.170.20">
    <property type="entry name" value="TonB-dependent receptor, beta-barrel domain"/>
    <property type="match status" value="1"/>
</dbReference>
<dbReference type="SMART" id="SM00965">
    <property type="entry name" value="STN"/>
    <property type="match status" value="1"/>
</dbReference>
<dbReference type="Pfam" id="PF07715">
    <property type="entry name" value="Plug"/>
    <property type="match status" value="1"/>
</dbReference>
<comment type="subcellular location">
    <subcellularLocation>
        <location evidence="1 7">Cell outer membrane</location>
    </subcellularLocation>
</comment>
<dbReference type="Pfam" id="PF00593">
    <property type="entry name" value="TonB_dep_Rec_b-barrel"/>
    <property type="match status" value="1"/>
</dbReference>
<keyword evidence="3" id="KW-0410">Iron transport</keyword>
<keyword evidence="7" id="KW-0798">TonB box</keyword>